<sequence>MATDDPRPLDLLLGVARTLIEAARHGGSLPPFDELVDRASAGLLTAMAFREIARDLDLRGLATAAAAAIDGLAAAARAGADPGAIAAALDAIEDLLARTAARSESAA</sequence>
<proteinExistence type="predicted"/>
<evidence type="ECO:0000313" key="1">
    <source>
        <dbReference type="EMBL" id="PFG73255.1"/>
    </source>
</evidence>
<organism evidence="1 2">
    <name type="scientific">Tepidiforma thermophila (strain KCTC 52669 / CGMCC 1.13589 / G233)</name>
    <dbReference type="NCBI Taxonomy" id="2761530"/>
    <lineage>
        <taxon>Bacteria</taxon>
        <taxon>Bacillati</taxon>
        <taxon>Chloroflexota</taxon>
        <taxon>Tepidiformia</taxon>
        <taxon>Tepidiformales</taxon>
        <taxon>Tepidiformaceae</taxon>
        <taxon>Tepidiforma</taxon>
    </lineage>
</organism>
<name>A0A2A9HE12_TEPT2</name>
<dbReference type="Proteomes" id="UP000223071">
    <property type="component" value="Unassembled WGS sequence"/>
</dbReference>
<dbReference type="InterPro" id="IPR036271">
    <property type="entry name" value="Tet_transcr_reg_TetR-rel_C_sf"/>
</dbReference>
<dbReference type="RefSeq" id="WP_098502724.1">
    <property type="nucleotide sequence ID" value="NZ_PDJQ01000001.1"/>
</dbReference>
<evidence type="ECO:0000313" key="2">
    <source>
        <dbReference type="Proteomes" id="UP000223071"/>
    </source>
</evidence>
<dbReference type="AlphaFoldDB" id="A0A2A9HE12"/>
<protein>
    <submittedName>
        <fullName evidence="1">Uncharacterized protein</fullName>
    </submittedName>
</protein>
<gene>
    <name evidence="1" type="ORF">A9A59_0450</name>
</gene>
<reference evidence="1 2" key="1">
    <citation type="submission" date="2017-09" db="EMBL/GenBank/DDBJ databases">
        <title>Sequencing the genomes of two abundant thermophiles in Great Basin hot springs: Thermocrinis jamiesonii and novel Chloroflexi Thermoflexus hugenholtzii.</title>
        <authorList>
            <person name="Hedlund B."/>
        </authorList>
    </citation>
    <scope>NUCLEOTIDE SEQUENCE [LARGE SCALE GENOMIC DNA]</scope>
    <source>
        <strain evidence="1 2">G233</strain>
    </source>
</reference>
<keyword evidence="2" id="KW-1185">Reference proteome</keyword>
<accession>A0A2A9HE12</accession>
<dbReference type="SUPFAM" id="SSF48498">
    <property type="entry name" value="Tetracyclin repressor-like, C-terminal domain"/>
    <property type="match status" value="1"/>
</dbReference>
<comment type="caution">
    <text evidence="1">The sequence shown here is derived from an EMBL/GenBank/DDBJ whole genome shotgun (WGS) entry which is preliminary data.</text>
</comment>
<dbReference type="EMBL" id="PDJQ01000001">
    <property type="protein sequence ID" value="PFG73255.1"/>
    <property type="molecule type" value="Genomic_DNA"/>
</dbReference>